<dbReference type="EMBL" id="BAAALY010000003">
    <property type="protein sequence ID" value="GAA1534005.1"/>
    <property type="molecule type" value="Genomic_DNA"/>
</dbReference>
<evidence type="ECO:0000256" key="2">
    <source>
        <dbReference type="PROSITE-ProRule" id="PRU00335"/>
    </source>
</evidence>
<dbReference type="Proteomes" id="UP001501791">
    <property type="component" value="Unassembled WGS sequence"/>
</dbReference>
<protein>
    <recommendedName>
        <fullName evidence="3">HTH tetR-type domain-containing protein</fullName>
    </recommendedName>
</protein>
<accession>A0ABN2B7P0</accession>
<dbReference type="InterPro" id="IPR001647">
    <property type="entry name" value="HTH_TetR"/>
</dbReference>
<reference evidence="4 5" key="1">
    <citation type="journal article" date="2019" name="Int. J. Syst. Evol. Microbiol.">
        <title>The Global Catalogue of Microorganisms (GCM) 10K type strain sequencing project: providing services to taxonomists for standard genome sequencing and annotation.</title>
        <authorList>
            <consortium name="The Broad Institute Genomics Platform"/>
            <consortium name="The Broad Institute Genome Sequencing Center for Infectious Disease"/>
            <person name="Wu L."/>
            <person name="Ma J."/>
        </authorList>
    </citation>
    <scope>NUCLEOTIDE SEQUENCE [LARGE SCALE GENOMIC DNA]</scope>
    <source>
        <strain evidence="4 5">JCM 13319</strain>
    </source>
</reference>
<evidence type="ECO:0000259" key="3">
    <source>
        <dbReference type="PROSITE" id="PS50977"/>
    </source>
</evidence>
<comment type="caution">
    <text evidence="4">The sequence shown here is derived from an EMBL/GenBank/DDBJ whole genome shotgun (WGS) entry which is preliminary data.</text>
</comment>
<dbReference type="RefSeq" id="WP_346035316.1">
    <property type="nucleotide sequence ID" value="NZ_BAAALY010000003.1"/>
</dbReference>
<evidence type="ECO:0000313" key="5">
    <source>
        <dbReference type="Proteomes" id="UP001501791"/>
    </source>
</evidence>
<feature type="DNA-binding region" description="H-T-H motif" evidence="2">
    <location>
        <begin position="33"/>
        <end position="52"/>
    </location>
</feature>
<sequence length="73" mass="8186">MATQRGIDTLQPQQRIVEGALELFETAVCETTSMMNIARRAGTNRANLHLHFTSKSQTALNTRNNCKHSQNQT</sequence>
<dbReference type="PROSITE" id="PS50977">
    <property type="entry name" value="HTH_TETR_2"/>
    <property type="match status" value="1"/>
</dbReference>
<evidence type="ECO:0000313" key="4">
    <source>
        <dbReference type="EMBL" id="GAA1534005.1"/>
    </source>
</evidence>
<proteinExistence type="predicted"/>
<name>A0ABN2B7P0_9MICO</name>
<feature type="domain" description="HTH tetR-type" evidence="3">
    <location>
        <begin position="10"/>
        <end position="70"/>
    </location>
</feature>
<dbReference type="SUPFAM" id="SSF46689">
    <property type="entry name" value="Homeodomain-like"/>
    <property type="match status" value="1"/>
</dbReference>
<dbReference type="InterPro" id="IPR009057">
    <property type="entry name" value="Homeodomain-like_sf"/>
</dbReference>
<evidence type="ECO:0000256" key="1">
    <source>
        <dbReference type="ARBA" id="ARBA00023125"/>
    </source>
</evidence>
<gene>
    <name evidence="4" type="ORF">GCM10009691_06930</name>
</gene>
<organism evidence="4 5">
    <name type="scientific">Brevibacterium picturae</name>
    <dbReference type="NCBI Taxonomy" id="260553"/>
    <lineage>
        <taxon>Bacteria</taxon>
        <taxon>Bacillati</taxon>
        <taxon>Actinomycetota</taxon>
        <taxon>Actinomycetes</taxon>
        <taxon>Micrococcales</taxon>
        <taxon>Brevibacteriaceae</taxon>
        <taxon>Brevibacterium</taxon>
    </lineage>
</organism>
<dbReference type="Pfam" id="PF00440">
    <property type="entry name" value="TetR_N"/>
    <property type="match status" value="1"/>
</dbReference>
<keyword evidence="5" id="KW-1185">Reference proteome</keyword>
<keyword evidence="1 2" id="KW-0238">DNA-binding</keyword>
<dbReference type="Gene3D" id="1.10.10.60">
    <property type="entry name" value="Homeodomain-like"/>
    <property type="match status" value="1"/>
</dbReference>